<feature type="compositionally biased region" description="Basic and acidic residues" evidence="1">
    <location>
        <begin position="22"/>
        <end position="40"/>
    </location>
</feature>
<dbReference type="Proteomes" id="UP000466894">
    <property type="component" value="Chromosome"/>
</dbReference>
<sequence length="76" mass="7960">MGAPTGVTDLFGDLLELGLGPRRDHNVGPDLGECHGDGRAESAAGTSDDSDFVVESKIVQDHGDTVTGRAAFWNTF</sequence>
<name>A0A7I7PA92_9MYCO</name>
<reference evidence="2 3" key="1">
    <citation type="journal article" date="2019" name="Emerg. Microbes Infect.">
        <title>Comprehensive subspecies identification of 175 nontuberculous mycobacteria species based on 7547 genomic profiles.</title>
        <authorList>
            <person name="Matsumoto Y."/>
            <person name="Kinjo T."/>
            <person name="Motooka D."/>
            <person name="Nabeya D."/>
            <person name="Jung N."/>
            <person name="Uechi K."/>
            <person name="Horii T."/>
            <person name="Iida T."/>
            <person name="Fujita J."/>
            <person name="Nakamura S."/>
        </authorList>
    </citation>
    <scope>NUCLEOTIDE SEQUENCE [LARGE SCALE GENOMIC DNA]</scope>
    <source>
        <strain evidence="2 3">JCM 16367</strain>
    </source>
</reference>
<organism evidence="2 3">
    <name type="scientific">Mycobacterium noviomagense</name>
    <dbReference type="NCBI Taxonomy" id="459858"/>
    <lineage>
        <taxon>Bacteria</taxon>
        <taxon>Bacillati</taxon>
        <taxon>Actinomycetota</taxon>
        <taxon>Actinomycetes</taxon>
        <taxon>Mycobacteriales</taxon>
        <taxon>Mycobacteriaceae</taxon>
        <taxon>Mycobacterium</taxon>
    </lineage>
</organism>
<dbReference type="KEGG" id="mnv:MNVI_08280"/>
<proteinExistence type="predicted"/>
<feature type="region of interest" description="Disordered" evidence="1">
    <location>
        <begin position="22"/>
        <end position="49"/>
    </location>
</feature>
<accession>A0A7I7PA92</accession>
<dbReference type="AlphaFoldDB" id="A0A7I7PA92"/>
<dbReference type="EMBL" id="AP022583">
    <property type="protein sequence ID" value="BBY05510.1"/>
    <property type="molecule type" value="Genomic_DNA"/>
</dbReference>
<evidence type="ECO:0000313" key="2">
    <source>
        <dbReference type="EMBL" id="BBY05510.1"/>
    </source>
</evidence>
<evidence type="ECO:0000256" key="1">
    <source>
        <dbReference type="SAM" id="MobiDB-lite"/>
    </source>
</evidence>
<evidence type="ECO:0000313" key="3">
    <source>
        <dbReference type="Proteomes" id="UP000466894"/>
    </source>
</evidence>
<protein>
    <submittedName>
        <fullName evidence="2">Uncharacterized protein</fullName>
    </submittedName>
</protein>
<gene>
    <name evidence="2" type="ORF">MNVI_08280</name>
</gene>